<evidence type="ECO:0000259" key="5">
    <source>
        <dbReference type="Pfam" id="PF02775"/>
    </source>
</evidence>
<evidence type="ECO:0000256" key="3">
    <source>
        <dbReference type="RuleBase" id="RU362132"/>
    </source>
</evidence>
<proteinExistence type="inferred from homology"/>
<dbReference type="Pfam" id="PF00205">
    <property type="entry name" value="TPP_enzyme_M"/>
    <property type="match status" value="1"/>
</dbReference>
<dbReference type="EMBL" id="BAABVV010000028">
    <property type="protein sequence ID" value="GAA6114187.1"/>
    <property type="molecule type" value="Genomic_DNA"/>
</dbReference>
<evidence type="ECO:0000256" key="2">
    <source>
        <dbReference type="ARBA" id="ARBA00023052"/>
    </source>
</evidence>
<dbReference type="InterPro" id="IPR045229">
    <property type="entry name" value="TPP_enz"/>
</dbReference>
<protein>
    <submittedName>
        <fullName evidence="7">Acetolactate synthase AlsS</fullName>
    </submittedName>
</protein>
<evidence type="ECO:0000259" key="4">
    <source>
        <dbReference type="Pfam" id="PF00205"/>
    </source>
</evidence>
<dbReference type="Pfam" id="PF02775">
    <property type="entry name" value="TPP_enzyme_C"/>
    <property type="match status" value="1"/>
</dbReference>
<keyword evidence="8" id="KW-1185">Reference proteome</keyword>
<dbReference type="NCBIfam" id="NF006378">
    <property type="entry name" value="PRK08617.1"/>
    <property type="match status" value="1"/>
</dbReference>
<dbReference type="CDD" id="cd07035">
    <property type="entry name" value="TPP_PYR_POX_like"/>
    <property type="match status" value="1"/>
</dbReference>
<dbReference type="PANTHER" id="PTHR18968">
    <property type="entry name" value="THIAMINE PYROPHOSPHATE ENZYMES"/>
    <property type="match status" value="1"/>
</dbReference>
<dbReference type="InterPro" id="IPR011766">
    <property type="entry name" value="TPP_enzyme_TPP-bd"/>
</dbReference>
<dbReference type="Gene3D" id="3.40.50.970">
    <property type="match status" value="2"/>
</dbReference>
<reference evidence="7 8" key="1">
    <citation type="submission" date="2024-03" db="EMBL/GenBank/DDBJ databases">
        <title>Inconsistent identification of Apilactobacillus kunkeei-related strains obtained by well-developed overall genome related indices.</title>
        <authorList>
            <person name="Maeno S."/>
            <person name="Endo A."/>
        </authorList>
    </citation>
    <scope>NUCLEOTIDE SEQUENCE [LARGE SCALE GENOMIC DNA]</scope>
    <source>
        <strain evidence="7 8">20H-10</strain>
    </source>
</reference>
<dbReference type="InterPro" id="IPR000399">
    <property type="entry name" value="TPP-bd_CS"/>
</dbReference>
<dbReference type="Proteomes" id="UP001438112">
    <property type="component" value="Unassembled WGS sequence"/>
</dbReference>
<comment type="similarity">
    <text evidence="1 3">Belongs to the TPP enzyme family.</text>
</comment>
<feature type="domain" description="Thiamine pyrophosphate enzyme central" evidence="4">
    <location>
        <begin position="196"/>
        <end position="329"/>
    </location>
</feature>
<accession>A0ABP9ZHC8</accession>
<dbReference type="SUPFAM" id="SSF52467">
    <property type="entry name" value="DHS-like NAD/FAD-binding domain"/>
    <property type="match status" value="1"/>
</dbReference>
<dbReference type="NCBIfam" id="TIGR02418">
    <property type="entry name" value="acolac_catab"/>
    <property type="match status" value="1"/>
</dbReference>
<evidence type="ECO:0000313" key="8">
    <source>
        <dbReference type="Proteomes" id="UP001438112"/>
    </source>
</evidence>
<dbReference type="PANTHER" id="PTHR18968:SF129">
    <property type="entry name" value="ACETOLACTATE SYNTHASE"/>
    <property type="match status" value="1"/>
</dbReference>
<comment type="caution">
    <text evidence="7">The sequence shown here is derived from an EMBL/GenBank/DDBJ whole genome shotgun (WGS) entry which is preliminary data.</text>
</comment>
<dbReference type="Pfam" id="PF02776">
    <property type="entry name" value="TPP_enzyme_N"/>
    <property type="match status" value="1"/>
</dbReference>
<dbReference type="InterPro" id="IPR029035">
    <property type="entry name" value="DHS-like_NAD/FAD-binding_dom"/>
</dbReference>
<evidence type="ECO:0000259" key="6">
    <source>
        <dbReference type="Pfam" id="PF02776"/>
    </source>
</evidence>
<feature type="domain" description="Thiamine pyrophosphate enzyme N-terminal TPP-binding" evidence="6">
    <location>
        <begin position="6"/>
        <end position="121"/>
    </location>
</feature>
<dbReference type="RefSeq" id="WP_353317586.1">
    <property type="nucleotide sequence ID" value="NZ_BAABVV010000028.1"/>
</dbReference>
<name>A0ABP9ZHC8_9LACO</name>
<dbReference type="PROSITE" id="PS00187">
    <property type="entry name" value="TPP_ENZYMES"/>
    <property type="match status" value="1"/>
</dbReference>
<dbReference type="InterPro" id="IPR012782">
    <property type="entry name" value="Acetolactate_synth_catblc"/>
</dbReference>
<organism evidence="7 8">
    <name type="scientific">Apilactobacillus apinorum</name>
    <dbReference type="NCBI Taxonomy" id="1218495"/>
    <lineage>
        <taxon>Bacteria</taxon>
        <taxon>Bacillati</taxon>
        <taxon>Bacillota</taxon>
        <taxon>Bacilli</taxon>
        <taxon>Lactobacillales</taxon>
        <taxon>Lactobacillaceae</taxon>
        <taxon>Apilactobacillus</taxon>
    </lineage>
</organism>
<gene>
    <name evidence="7" type="primary">alsS</name>
    <name evidence="7" type="ORF">AP20H10_05500</name>
</gene>
<dbReference type="InterPro" id="IPR029061">
    <property type="entry name" value="THDP-binding"/>
</dbReference>
<evidence type="ECO:0000256" key="1">
    <source>
        <dbReference type="ARBA" id="ARBA00007812"/>
    </source>
</evidence>
<feature type="domain" description="Thiamine pyrophosphate enzyme TPP-binding" evidence="5">
    <location>
        <begin position="391"/>
        <end position="537"/>
    </location>
</feature>
<dbReference type="InterPro" id="IPR012001">
    <property type="entry name" value="Thiamin_PyroP_enz_TPP-bd_dom"/>
</dbReference>
<keyword evidence="2 3" id="KW-0786">Thiamine pyrophosphate</keyword>
<evidence type="ECO:0000313" key="7">
    <source>
        <dbReference type="EMBL" id="GAA6114187.1"/>
    </source>
</evidence>
<dbReference type="InterPro" id="IPR012000">
    <property type="entry name" value="Thiamin_PyroP_enz_cen_dom"/>
</dbReference>
<dbReference type="SUPFAM" id="SSF52518">
    <property type="entry name" value="Thiamin diphosphate-binding fold (THDP-binding)"/>
    <property type="match status" value="2"/>
</dbReference>
<dbReference type="Gene3D" id="3.40.50.1220">
    <property type="entry name" value="TPP-binding domain"/>
    <property type="match status" value="1"/>
</dbReference>
<sequence>MNKTLTGSKALIQSMINQNIKYVFGIPGAKVDQLFEDLQDSNDPKAPKLIVTRHEQNAAFIAAAFGRLTGEPGVVAVTSGPGVSNLATGLITATSEGDPVIAIGGQVKRDDLLRLTHQSINNADLLRSTTKTSVEVQDPNNISETFSNAYISAQSPKKGAAFLSLPQDILSEEVTRPVIDKLPAITNGSVDKTRMKEIAELIGQAKQPVILAGMRSSTKEVSEALHALLRKFSIPVVETYQGAGVISKDLVENYYGRVSLFDNQIGDTILKNSDLVIAIGYDPVEYEARNWNQSHTQVINIDTVSPEITAEYQPKIIVNADIAESLVALTEYLDDSLELDAEVKDQLHKLREHFTETIEEIHETTDNGLHPISVIQSLQKFVNEDTIVTVDIGSHYIWMGRYFKTYKPRHLLFSNGMQTLGVSLPWAIGAALTNPDQPVISISGDGGFLFSGQELETAVRLKLNIIQLIWVDGYYDMVKFQEVAKYGHDAGVKFGYVDYVKYAESFGATGIRADDVDHLDDALKQASEVEGPVIIEIPVDYKDNIELKTKLIPNEFN</sequence>